<evidence type="ECO:0000313" key="3">
    <source>
        <dbReference type="Proteomes" id="UP000050761"/>
    </source>
</evidence>
<dbReference type="Pfam" id="PF05222">
    <property type="entry name" value="AlaDh_PNT_N"/>
    <property type="match status" value="1"/>
</dbReference>
<dbReference type="SUPFAM" id="SSF52283">
    <property type="entry name" value="Formate/glycerate dehydrogenase catalytic domain-like"/>
    <property type="match status" value="1"/>
</dbReference>
<dbReference type="InterPro" id="IPR007886">
    <property type="entry name" value="AlaDH/PNT_N"/>
</dbReference>
<reference evidence="2 3" key="1">
    <citation type="submission" date="2018-11" db="EMBL/GenBank/DDBJ databases">
        <authorList>
            <consortium name="Pathogen Informatics"/>
        </authorList>
    </citation>
    <scope>NUCLEOTIDE SEQUENCE [LARGE SCALE GENOMIC DNA]</scope>
</reference>
<dbReference type="WBParaSite" id="HPBE_0002231001-mRNA-1">
    <property type="protein sequence ID" value="HPBE_0002231001-mRNA-1"/>
    <property type="gene ID" value="HPBE_0002231001"/>
</dbReference>
<dbReference type="EMBL" id="UZAH01033871">
    <property type="protein sequence ID" value="VDP31805.1"/>
    <property type="molecule type" value="Genomic_DNA"/>
</dbReference>
<keyword evidence="3" id="KW-1185">Reference proteome</keyword>
<evidence type="ECO:0000313" key="4">
    <source>
        <dbReference type="WBParaSite" id="HPBE_0002231001-mRNA-1"/>
    </source>
</evidence>
<proteinExistence type="predicted"/>
<organism evidence="3 4">
    <name type="scientific">Heligmosomoides polygyrus</name>
    <name type="common">Parasitic roundworm</name>
    <dbReference type="NCBI Taxonomy" id="6339"/>
    <lineage>
        <taxon>Eukaryota</taxon>
        <taxon>Metazoa</taxon>
        <taxon>Ecdysozoa</taxon>
        <taxon>Nematoda</taxon>
        <taxon>Chromadorea</taxon>
        <taxon>Rhabditida</taxon>
        <taxon>Rhabditina</taxon>
        <taxon>Rhabditomorpha</taxon>
        <taxon>Strongyloidea</taxon>
        <taxon>Heligmosomidae</taxon>
        <taxon>Heligmosomoides</taxon>
    </lineage>
</organism>
<dbReference type="Gene3D" id="3.40.50.720">
    <property type="entry name" value="NAD(P)-binding Rossmann-like Domain"/>
    <property type="match status" value="1"/>
</dbReference>
<protein>
    <submittedName>
        <fullName evidence="4">AlaDh_PNT_N domain-containing protein</fullName>
    </submittedName>
</protein>
<evidence type="ECO:0000313" key="2">
    <source>
        <dbReference type="EMBL" id="VDP31805.1"/>
    </source>
</evidence>
<dbReference type="Proteomes" id="UP000050761">
    <property type="component" value="Unassembled WGS sequence"/>
</dbReference>
<evidence type="ECO:0000259" key="1">
    <source>
        <dbReference type="Pfam" id="PF05222"/>
    </source>
</evidence>
<feature type="domain" description="Alanine dehydrogenase/pyridine nucleotide transhydrogenase N-terminal" evidence="1">
    <location>
        <begin position="29"/>
        <end position="67"/>
    </location>
</feature>
<accession>A0A183GI66</accession>
<dbReference type="AlphaFoldDB" id="A0A183GI66"/>
<reference evidence="4" key="2">
    <citation type="submission" date="2019-09" db="UniProtKB">
        <authorList>
            <consortium name="WormBaseParasite"/>
        </authorList>
    </citation>
    <scope>IDENTIFICATION</scope>
</reference>
<gene>
    <name evidence="2" type="ORF">HPBE_LOCUS22309</name>
</gene>
<accession>A0A3P8DJL0</accession>
<dbReference type="OrthoDB" id="10059875at2759"/>
<name>A0A183GI66_HELPZ</name>
<sequence>MLLHFVASCSRTSLRSCQTFVGKGKPTLGIRRETINAWERRAPFAPSHVKKLTRSGVTVLIQPSNRRAYPIQVCHASFVISALVTL</sequence>